<dbReference type="RefSeq" id="WP_345438358.1">
    <property type="nucleotide sequence ID" value="NZ_BAABHK010000015.1"/>
</dbReference>
<dbReference type="InterPro" id="IPR009057">
    <property type="entry name" value="Homeodomain-like_sf"/>
</dbReference>
<reference evidence="7" key="1">
    <citation type="journal article" date="2019" name="Int. J. Syst. Evol. Microbiol.">
        <title>The Global Catalogue of Microorganisms (GCM) 10K type strain sequencing project: providing services to taxonomists for standard genome sequencing and annotation.</title>
        <authorList>
            <consortium name="The Broad Institute Genomics Platform"/>
            <consortium name="The Broad Institute Genome Sequencing Center for Infectious Disease"/>
            <person name="Wu L."/>
            <person name="Ma J."/>
        </authorList>
    </citation>
    <scope>NUCLEOTIDE SEQUENCE [LARGE SCALE GENOMIC DNA]</scope>
    <source>
        <strain evidence="7">JCM 17939</strain>
    </source>
</reference>
<dbReference type="PRINTS" id="PR00455">
    <property type="entry name" value="HTHTETR"/>
</dbReference>
<feature type="DNA-binding region" description="H-T-H motif" evidence="4">
    <location>
        <begin position="34"/>
        <end position="53"/>
    </location>
</feature>
<dbReference type="Pfam" id="PF17754">
    <property type="entry name" value="TetR_C_14"/>
    <property type="match status" value="1"/>
</dbReference>
<protein>
    <submittedName>
        <fullName evidence="6">TetR/AcrR family transcriptional regulator</fullName>
    </submittedName>
</protein>
<dbReference type="InterPro" id="IPR050109">
    <property type="entry name" value="HTH-type_TetR-like_transc_reg"/>
</dbReference>
<keyword evidence="7" id="KW-1185">Reference proteome</keyword>
<dbReference type="Proteomes" id="UP001501442">
    <property type="component" value="Unassembled WGS sequence"/>
</dbReference>
<comment type="caution">
    <text evidence="6">The sequence shown here is derived from an EMBL/GenBank/DDBJ whole genome shotgun (WGS) entry which is preliminary data.</text>
</comment>
<sequence length="263" mass="28410">MAEGLRERKKRQTRQQISDTATALFFERGFDAVRVVDVAAACGVSEKTVYNYFPTKESLLLDREAHLSDMLREALGPATLIASPIEAVKQAFIAEIGAFFDRSGTAGGDFRQVLRLAEVIESSPSLRAAQRDMMDRLAEVAAEAMARRAGVDPLDPAPQIAATAITGLWAVAFRALRREAKTATDAAAARAAVVADIEQAASLLETGLWSFALLVQGHDDPDHLARAARACDRSREQVLTRLRRARDTWAGARHADAPGSSGP</sequence>
<evidence type="ECO:0000259" key="5">
    <source>
        <dbReference type="PROSITE" id="PS50977"/>
    </source>
</evidence>
<proteinExistence type="predicted"/>
<organism evidence="6 7">
    <name type="scientific">Actinoallomurus vinaceus</name>
    <dbReference type="NCBI Taxonomy" id="1080074"/>
    <lineage>
        <taxon>Bacteria</taxon>
        <taxon>Bacillati</taxon>
        <taxon>Actinomycetota</taxon>
        <taxon>Actinomycetes</taxon>
        <taxon>Streptosporangiales</taxon>
        <taxon>Thermomonosporaceae</taxon>
        <taxon>Actinoallomurus</taxon>
    </lineage>
</organism>
<dbReference type="Gene3D" id="1.10.357.10">
    <property type="entry name" value="Tetracycline Repressor, domain 2"/>
    <property type="match status" value="1"/>
</dbReference>
<gene>
    <name evidence="6" type="ORF">GCM10023196_080800</name>
</gene>
<evidence type="ECO:0000256" key="2">
    <source>
        <dbReference type="ARBA" id="ARBA00023125"/>
    </source>
</evidence>
<evidence type="ECO:0000256" key="1">
    <source>
        <dbReference type="ARBA" id="ARBA00023015"/>
    </source>
</evidence>
<keyword evidence="2 4" id="KW-0238">DNA-binding</keyword>
<keyword evidence="1" id="KW-0805">Transcription regulation</keyword>
<dbReference type="PANTHER" id="PTHR30055">
    <property type="entry name" value="HTH-TYPE TRANSCRIPTIONAL REGULATOR RUTR"/>
    <property type="match status" value="1"/>
</dbReference>
<dbReference type="InterPro" id="IPR041347">
    <property type="entry name" value="MftR_C"/>
</dbReference>
<dbReference type="PROSITE" id="PS50977">
    <property type="entry name" value="HTH_TETR_2"/>
    <property type="match status" value="1"/>
</dbReference>
<dbReference type="InterPro" id="IPR001647">
    <property type="entry name" value="HTH_TetR"/>
</dbReference>
<feature type="domain" description="HTH tetR-type" evidence="5">
    <location>
        <begin position="11"/>
        <end position="71"/>
    </location>
</feature>
<evidence type="ECO:0000256" key="3">
    <source>
        <dbReference type="ARBA" id="ARBA00023163"/>
    </source>
</evidence>
<dbReference type="PANTHER" id="PTHR30055:SF234">
    <property type="entry name" value="HTH-TYPE TRANSCRIPTIONAL REGULATOR BETI"/>
    <property type="match status" value="1"/>
</dbReference>
<name>A0ABP8UN52_9ACTN</name>
<dbReference type="EMBL" id="BAABHK010000015">
    <property type="protein sequence ID" value="GAA4635414.1"/>
    <property type="molecule type" value="Genomic_DNA"/>
</dbReference>
<evidence type="ECO:0000256" key="4">
    <source>
        <dbReference type="PROSITE-ProRule" id="PRU00335"/>
    </source>
</evidence>
<dbReference type="Pfam" id="PF00440">
    <property type="entry name" value="TetR_N"/>
    <property type="match status" value="1"/>
</dbReference>
<dbReference type="SUPFAM" id="SSF46689">
    <property type="entry name" value="Homeodomain-like"/>
    <property type="match status" value="1"/>
</dbReference>
<evidence type="ECO:0000313" key="7">
    <source>
        <dbReference type="Proteomes" id="UP001501442"/>
    </source>
</evidence>
<accession>A0ABP8UN52</accession>
<keyword evidence="3" id="KW-0804">Transcription</keyword>
<evidence type="ECO:0000313" key="6">
    <source>
        <dbReference type="EMBL" id="GAA4635414.1"/>
    </source>
</evidence>